<evidence type="ECO:0000313" key="1">
    <source>
        <dbReference type="EMBL" id="QBK91902.1"/>
    </source>
</evidence>
<accession>A0A481Z948</accession>
<gene>
    <name evidence="1" type="ORF">LCPAC304_02430</name>
</gene>
<dbReference type="EMBL" id="MK500566">
    <property type="protein sequence ID" value="QBK91902.1"/>
    <property type="molecule type" value="Genomic_DNA"/>
</dbReference>
<reference evidence="1" key="1">
    <citation type="journal article" date="2019" name="MBio">
        <title>Virus Genomes from Deep Sea Sediments Expand the Ocean Megavirome and Support Independent Origins of Viral Gigantism.</title>
        <authorList>
            <person name="Backstrom D."/>
            <person name="Yutin N."/>
            <person name="Jorgensen S.L."/>
            <person name="Dharamshi J."/>
            <person name="Homa F."/>
            <person name="Zaremba-Niedwiedzka K."/>
            <person name="Spang A."/>
            <person name="Wolf Y.I."/>
            <person name="Koonin E.V."/>
            <person name="Ettema T.J."/>
        </authorList>
    </citation>
    <scope>NUCLEOTIDE SEQUENCE</scope>
</reference>
<name>A0A481Z948_9VIRU</name>
<sequence>MAGSSEGIQAVGEAGDIYRGDGCPCNLDGDRLGLADCGEWGTVDPGTASLGDAGRIVGEGIVIGEILLRFTFVPFTVMGVLSRGLNGRDLRVLGLVTNPFEMREPLL</sequence>
<proteinExistence type="predicted"/>
<organism evidence="1">
    <name type="scientific">Pithovirus LCPAC304</name>
    <dbReference type="NCBI Taxonomy" id="2506594"/>
    <lineage>
        <taxon>Viruses</taxon>
        <taxon>Pithoviruses</taxon>
    </lineage>
</organism>
<protein>
    <submittedName>
        <fullName evidence="1">Uncharacterized protein</fullName>
    </submittedName>
</protein>